<protein>
    <recommendedName>
        <fullName evidence="3">Transposase</fullName>
    </recommendedName>
</protein>
<dbReference type="Proteomes" id="UP000473470">
    <property type="component" value="Unassembled WGS sequence"/>
</dbReference>
<name>A0A6L3MRA0_9BURK</name>
<reference evidence="1 2" key="1">
    <citation type="submission" date="2019-09" db="EMBL/GenBank/DDBJ databases">
        <title>Draft genome sequences of 48 bacterial type strains from the CCUG.</title>
        <authorList>
            <person name="Tunovic T."/>
            <person name="Pineiro-Iglesias B."/>
            <person name="Unosson C."/>
            <person name="Inganas E."/>
            <person name="Ohlen M."/>
            <person name="Cardew S."/>
            <person name="Jensie-Markopoulos S."/>
            <person name="Salva-Serra F."/>
            <person name="Jaen-Luchoro D."/>
            <person name="Karlsson R."/>
            <person name="Svensson-Stadler L."/>
            <person name="Chun J."/>
            <person name="Moore E."/>
        </authorList>
    </citation>
    <scope>NUCLEOTIDE SEQUENCE [LARGE SCALE GENOMIC DNA]</scope>
    <source>
        <strain evidence="1 2">CCUG 65686</strain>
    </source>
</reference>
<accession>A0A6L3MRA0</accession>
<comment type="caution">
    <text evidence="1">The sequence shown here is derived from an EMBL/GenBank/DDBJ whole genome shotgun (WGS) entry which is preliminary data.</text>
</comment>
<gene>
    <name evidence="1" type="ORF">F7R25_26605</name>
</gene>
<evidence type="ECO:0000313" key="1">
    <source>
        <dbReference type="EMBL" id="KAB0634454.1"/>
    </source>
</evidence>
<dbReference type="EMBL" id="VZOK01000051">
    <property type="protein sequence ID" value="KAB0634454.1"/>
    <property type="molecule type" value="Genomic_DNA"/>
</dbReference>
<sequence length="87" mass="9691">MAALLGLYPRRGVGRAFSTRADAGLVLPARDMTDGWRGRPQPSVSRRGCRDNAPMERVFRRLKTEWLPSAGYMTAQEVRGGSRGRKT</sequence>
<dbReference type="AlphaFoldDB" id="A0A6L3MRA0"/>
<evidence type="ECO:0008006" key="3">
    <source>
        <dbReference type="Google" id="ProtNLM"/>
    </source>
</evidence>
<organism evidence="1 2">
    <name type="scientific">Burkholderia stagnalis</name>
    <dbReference type="NCBI Taxonomy" id="1503054"/>
    <lineage>
        <taxon>Bacteria</taxon>
        <taxon>Pseudomonadati</taxon>
        <taxon>Pseudomonadota</taxon>
        <taxon>Betaproteobacteria</taxon>
        <taxon>Burkholderiales</taxon>
        <taxon>Burkholderiaceae</taxon>
        <taxon>Burkholderia</taxon>
        <taxon>Burkholderia cepacia complex</taxon>
    </lineage>
</organism>
<evidence type="ECO:0000313" key="2">
    <source>
        <dbReference type="Proteomes" id="UP000473470"/>
    </source>
</evidence>
<proteinExistence type="predicted"/>